<dbReference type="PANTHER" id="PTHR21198">
    <property type="entry name" value="GLUTAMATE RACEMASE"/>
    <property type="match status" value="1"/>
</dbReference>
<gene>
    <name evidence="3" type="ORF">GCM10025862_34340</name>
</gene>
<dbReference type="InterPro" id="IPR001920">
    <property type="entry name" value="Asp/Glu_race"/>
</dbReference>
<keyword evidence="4" id="KW-1185">Reference proteome</keyword>
<dbReference type="SUPFAM" id="SSF53681">
    <property type="entry name" value="Aspartate/glutamate racemase"/>
    <property type="match status" value="2"/>
</dbReference>
<organism evidence="3 4">
    <name type="scientific">Arsenicicoccus piscis</name>
    <dbReference type="NCBI Taxonomy" id="673954"/>
    <lineage>
        <taxon>Bacteria</taxon>
        <taxon>Bacillati</taxon>
        <taxon>Actinomycetota</taxon>
        <taxon>Actinomycetes</taxon>
        <taxon>Micrococcales</taxon>
        <taxon>Intrasporangiaceae</taxon>
        <taxon>Arsenicicoccus</taxon>
    </lineage>
</organism>
<comment type="similarity">
    <text evidence="1">Belongs to the aspartate/glutamate racemases family.</text>
</comment>
<evidence type="ECO:0000313" key="4">
    <source>
        <dbReference type="Proteomes" id="UP001157109"/>
    </source>
</evidence>
<accession>A0ABQ6HUP8</accession>
<name>A0ABQ6HUP8_9MICO</name>
<comment type="caution">
    <text evidence="3">The sequence shown here is derived from an EMBL/GenBank/DDBJ whole genome shotgun (WGS) entry which is preliminary data.</text>
</comment>
<reference evidence="4" key="1">
    <citation type="journal article" date="2019" name="Int. J. Syst. Evol. Microbiol.">
        <title>The Global Catalogue of Microorganisms (GCM) 10K type strain sequencing project: providing services to taxonomists for standard genome sequencing and annotation.</title>
        <authorList>
            <consortium name="The Broad Institute Genomics Platform"/>
            <consortium name="The Broad Institute Genome Sequencing Center for Infectious Disease"/>
            <person name="Wu L."/>
            <person name="Ma J."/>
        </authorList>
    </citation>
    <scope>NUCLEOTIDE SEQUENCE [LARGE SCALE GENOMIC DNA]</scope>
    <source>
        <strain evidence="4">NBRC 105830</strain>
    </source>
</reference>
<dbReference type="PANTHER" id="PTHR21198:SF7">
    <property type="entry name" value="ASPARTATE-GLUTAMATE RACEMASE FAMILY"/>
    <property type="match status" value="1"/>
</dbReference>
<dbReference type="Proteomes" id="UP001157109">
    <property type="component" value="Unassembled WGS sequence"/>
</dbReference>
<dbReference type="Pfam" id="PF01177">
    <property type="entry name" value="Asp_Glu_race"/>
    <property type="match status" value="1"/>
</dbReference>
<dbReference type="InterPro" id="IPR004380">
    <property type="entry name" value="Asp_race"/>
</dbReference>
<protein>
    <submittedName>
        <fullName evidence="3">Aspartate racemase</fullName>
    </submittedName>
</protein>
<evidence type="ECO:0000256" key="2">
    <source>
        <dbReference type="ARBA" id="ARBA00023235"/>
    </source>
</evidence>
<dbReference type="InterPro" id="IPR015942">
    <property type="entry name" value="Asp/Glu/hydantoin_racemase"/>
</dbReference>
<proteinExistence type="inferred from homology"/>
<dbReference type="EMBL" id="BSUJ01000001">
    <property type="protein sequence ID" value="GMA21413.1"/>
    <property type="molecule type" value="Genomic_DNA"/>
</dbReference>
<evidence type="ECO:0000313" key="3">
    <source>
        <dbReference type="EMBL" id="GMA21413.1"/>
    </source>
</evidence>
<evidence type="ECO:0000256" key="1">
    <source>
        <dbReference type="ARBA" id="ARBA00007847"/>
    </source>
</evidence>
<dbReference type="RefSeq" id="WP_241441652.1">
    <property type="nucleotide sequence ID" value="NZ_BSUJ01000001.1"/>
</dbReference>
<dbReference type="NCBIfam" id="TIGR00035">
    <property type="entry name" value="asp_race"/>
    <property type="match status" value="1"/>
</dbReference>
<dbReference type="Gene3D" id="3.40.50.1860">
    <property type="match status" value="2"/>
</dbReference>
<sequence>MRTIGLIGGMSWHSSIEYYRVINERVAATLGGLHSARVVLDSMDFDEIREFQIAEDWVGAGERLAQSGRRLVAAGVDLLLIGTNLMHKVAPAVEAAVDVPLLHIADAVGAEAQRRGISTVGILGTSWVMGESFYADRLARQGIRAIAPHPSTHAVVDQIIFGELTQGIVREESRTVYRQVIEGLVAQGAEAIVLACTEIELLVRPQDSPVPLIDSMRTHAEAAAAYLLEDVLLPASAQA</sequence>
<keyword evidence="2" id="KW-0413">Isomerase</keyword>